<gene>
    <name evidence="13" type="ORF">GSLYS_00007817001</name>
</gene>
<dbReference type="CDD" id="cd00637">
    <property type="entry name" value="7tm_classA_rhodopsin-like"/>
    <property type="match status" value="1"/>
</dbReference>
<dbReference type="InterPro" id="IPR000276">
    <property type="entry name" value="GPCR_Rhodpsn"/>
</dbReference>
<feature type="transmembrane region" description="Helical" evidence="11">
    <location>
        <begin position="82"/>
        <end position="104"/>
    </location>
</feature>
<evidence type="ECO:0000256" key="2">
    <source>
        <dbReference type="ARBA" id="ARBA00022475"/>
    </source>
</evidence>
<evidence type="ECO:0000313" key="14">
    <source>
        <dbReference type="Proteomes" id="UP001497497"/>
    </source>
</evidence>
<feature type="non-terminal residue" evidence="13">
    <location>
        <position position="246"/>
    </location>
</feature>
<dbReference type="AlphaFoldDB" id="A0AAV2HIZ8"/>
<dbReference type="Pfam" id="PF00001">
    <property type="entry name" value="7tm_1"/>
    <property type="match status" value="1"/>
</dbReference>
<dbReference type="PROSITE" id="PS00237">
    <property type="entry name" value="G_PROTEIN_RECEP_F1_1"/>
    <property type="match status" value="1"/>
</dbReference>
<sequence length="246" mass="28061">VILSHHIFVAVILLFMPVIVVSNILVFWGIYLYPGFHTTNNYLLLSLSVADFTMGAYTIPMYALSYIPYTKEAIFCNKYACLAWFASIMTSGAGSLYTLLFISIDRYIAVMWPLNYNNLVTGKRMIKLVVGIWTYTIAQAFFPMMGYNNYDPKGKPLPIVCNFYTTLPAPYVIWGSFGTVGGCIGISAILYAQILTVAYRQILKFRQQNSFLSADQIRQFERRVNSVKITSFLMLLFIILWLPYVL</sequence>
<feature type="transmembrane region" description="Helical" evidence="11">
    <location>
        <begin position="125"/>
        <end position="147"/>
    </location>
</feature>
<comment type="similarity">
    <text evidence="10">Belongs to the G-protein coupled receptor 1 family.</text>
</comment>
<evidence type="ECO:0000259" key="12">
    <source>
        <dbReference type="PROSITE" id="PS50262"/>
    </source>
</evidence>
<evidence type="ECO:0000256" key="11">
    <source>
        <dbReference type="SAM" id="Phobius"/>
    </source>
</evidence>
<dbReference type="PROSITE" id="PS50262">
    <property type="entry name" value="G_PROTEIN_RECEP_F1_2"/>
    <property type="match status" value="1"/>
</dbReference>
<keyword evidence="5 10" id="KW-0297">G-protein coupled receptor</keyword>
<evidence type="ECO:0000256" key="4">
    <source>
        <dbReference type="ARBA" id="ARBA00022989"/>
    </source>
</evidence>
<keyword evidence="3 10" id="KW-0812">Transmembrane</keyword>
<evidence type="ECO:0000313" key="13">
    <source>
        <dbReference type="EMBL" id="CAL1533857.1"/>
    </source>
</evidence>
<keyword evidence="6 11" id="KW-0472">Membrane</keyword>
<feature type="non-terminal residue" evidence="13">
    <location>
        <position position="1"/>
    </location>
</feature>
<keyword evidence="4 11" id="KW-1133">Transmembrane helix</keyword>
<evidence type="ECO:0000256" key="10">
    <source>
        <dbReference type="RuleBase" id="RU000688"/>
    </source>
</evidence>
<comment type="subcellular location">
    <subcellularLocation>
        <location evidence="1">Cell membrane</location>
        <topology evidence="1">Multi-pass membrane protein</topology>
    </subcellularLocation>
</comment>
<evidence type="ECO:0000256" key="1">
    <source>
        <dbReference type="ARBA" id="ARBA00004651"/>
    </source>
</evidence>
<accession>A0AAV2HIZ8</accession>
<keyword evidence="9 10" id="KW-0807">Transducer</keyword>
<feature type="transmembrane region" description="Helical" evidence="11">
    <location>
        <begin position="42"/>
        <end position="62"/>
    </location>
</feature>
<dbReference type="GO" id="GO:0004930">
    <property type="term" value="F:G protein-coupled receptor activity"/>
    <property type="evidence" value="ECO:0007669"/>
    <property type="project" value="UniProtKB-KW"/>
</dbReference>
<comment type="caution">
    <text evidence="13">The sequence shown here is derived from an EMBL/GenBank/DDBJ whole genome shotgun (WGS) entry which is preliminary data.</text>
</comment>
<evidence type="ECO:0000256" key="3">
    <source>
        <dbReference type="ARBA" id="ARBA00022692"/>
    </source>
</evidence>
<dbReference type="Gene3D" id="1.20.1070.10">
    <property type="entry name" value="Rhodopsin 7-helix transmembrane proteins"/>
    <property type="match status" value="1"/>
</dbReference>
<feature type="transmembrane region" description="Helical" evidence="11">
    <location>
        <begin position="6"/>
        <end position="30"/>
    </location>
</feature>
<dbReference type="SUPFAM" id="SSF81321">
    <property type="entry name" value="Family A G protein-coupled receptor-like"/>
    <property type="match status" value="1"/>
</dbReference>
<dbReference type="InterPro" id="IPR017452">
    <property type="entry name" value="GPCR_Rhodpsn_7TM"/>
</dbReference>
<dbReference type="PRINTS" id="PR00237">
    <property type="entry name" value="GPCRRHODOPSN"/>
</dbReference>
<keyword evidence="2" id="KW-1003">Cell membrane</keyword>
<evidence type="ECO:0000256" key="6">
    <source>
        <dbReference type="ARBA" id="ARBA00023136"/>
    </source>
</evidence>
<dbReference type="PANTHER" id="PTHR24246">
    <property type="entry name" value="OLFACTORY RECEPTOR AND ADENOSINE RECEPTOR"/>
    <property type="match status" value="1"/>
</dbReference>
<proteinExistence type="inferred from homology"/>
<feature type="transmembrane region" description="Helical" evidence="11">
    <location>
        <begin position="172"/>
        <end position="199"/>
    </location>
</feature>
<feature type="transmembrane region" description="Helical" evidence="11">
    <location>
        <begin position="226"/>
        <end position="244"/>
    </location>
</feature>
<feature type="domain" description="G-protein coupled receptors family 1 profile" evidence="12">
    <location>
        <begin position="22"/>
        <end position="246"/>
    </location>
</feature>
<evidence type="ECO:0000256" key="7">
    <source>
        <dbReference type="ARBA" id="ARBA00023170"/>
    </source>
</evidence>
<evidence type="ECO:0000256" key="5">
    <source>
        <dbReference type="ARBA" id="ARBA00023040"/>
    </source>
</evidence>
<evidence type="ECO:0000256" key="8">
    <source>
        <dbReference type="ARBA" id="ARBA00023180"/>
    </source>
</evidence>
<keyword evidence="14" id="KW-1185">Reference proteome</keyword>
<dbReference type="GO" id="GO:0005886">
    <property type="term" value="C:plasma membrane"/>
    <property type="evidence" value="ECO:0007669"/>
    <property type="project" value="UniProtKB-SubCell"/>
</dbReference>
<dbReference type="EMBL" id="CAXITT010000154">
    <property type="protein sequence ID" value="CAL1533857.1"/>
    <property type="molecule type" value="Genomic_DNA"/>
</dbReference>
<keyword evidence="7 10" id="KW-0675">Receptor</keyword>
<reference evidence="13 14" key="1">
    <citation type="submission" date="2024-04" db="EMBL/GenBank/DDBJ databases">
        <authorList>
            <consortium name="Genoscope - CEA"/>
            <person name="William W."/>
        </authorList>
    </citation>
    <scope>NUCLEOTIDE SEQUENCE [LARGE SCALE GENOMIC DNA]</scope>
</reference>
<dbReference type="Proteomes" id="UP001497497">
    <property type="component" value="Unassembled WGS sequence"/>
</dbReference>
<keyword evidence="8" id="KW-0325">Glycoprotein</keyword>
<dbReference type="PANTHER" id="PTHR24246:SF27">
    <property type="entry name" value="ADENOSINE RECEPTOR, ISOFORM A"/>
    <property type="match status" value="1"/>
</dbReference>
<name>A0AAV2HIZ8_LYMST</name>
<organism evidence="13 14">
    <name type="scientific">Lymnaea stagnalis</name>
    <name type="common">Great pond snail</name>
    <name type="synonym">Helix stagnalis</name>
    <dbReference type="NCBI Taxonomy" id="6523"/>
    <lineage>
        <taxon>Eukaryota</taxon>
        <taxon>Metazoa</taxon>
        <taxon>Spiralia</taxon>
        <taxon>Lophotrochozoa</taxon>
        <taxon>Mollusca</taxon>
        <taxon>Gastropoda</taxon>
        <taxon>Heterobranchia</taxon>
        <taxon>Euthyneura</taxon>
        <taxon>Panpulmonata</taxon>
        <taxon>Hygrophila</taxon>
        <taxon>Lymnaeoidea</taxon>
        <taxon>Lymnaeidae</taxon>
        <taxon>Lymnaea</taxon>
    </lineage>
</organism>
<evidence type="ECO:0000256" key="9">
    <source>
        <dbReference type="ARBA" id="ARBA00023224"/>
    </source>
</evidence>
<protein>
    <recommendedName>
        <fullName evidence="12">G-protein coupled receptors family 1 profile domain-containing protein</fullName>
    </recommendedName>
</protein>